<protein>
    <submittedName>
        <fullName evidence="1">Uncharacterized protein</fullName>
    </submittedName>
</protein>
<reference evidence="1" key="1">
    <citation type="journal article" date="2023" name="G3 (Bethesda)">
        <title>A reference genome for the long-term kleptoplast-retaining sea slug Elysia crispata morphotype clarki.</title>
        <authorList>
            <person name="Eastman K.E."/>
            <person name="Pendleton A.L."/>
            <person name="Shaikh M.A."/>
            <person name="Suttiyut T."/>
            <person name="Ogas R."/>
            <person name="Tomko P."/>
            <person name="Gavelis G."/>
            <person name="Widhalm J.R."/>
            <person name="Wisecaver J.H."/>
        </authorList>
    </citation>
    <scope>NUCLEOTIDE SEQUENCE</scope>
    <source>
        <strain evidence="1">ECLA1</strain>
    </source>
</reference>
<name>A0AAE1E5F3_9GAST</name>
<keyword evidence="2" id="KW-1185">Reference proteome</keyword>
<accession>A0AAE1E5F3</accession>
<sequence length="122" mass="13449">MPTDRSRADGDPIHLPGHCAEARRLSIVGSCRLQSIGEEGQLDDAWNNCFGFTLTERQSCCSTDINVRFFWSFSFPFSMPDTVFVSVSLAEGRVSRAVSLTTTAVELAGSKRSSELRLLFPV</sequence>
<evidence type="ECO:0000313" key="2">
    <source>
        <dbReference type="Proteomes" id="UP001283361"/>
    </source>
</evidence>
<proteinExistence type="predicted"/>
<dbReference type="Proteomes" id="UP001283361">
    <property type="component" value="Unassembled WGS sequence"/>
</dbReference>
<comment type="caution">
    <text evidence="1">The sequence shown here is derived from an EMBL/GenBank/DDBJ whole genome shotgun (WGS) entry which is preliminary data.</text>
</comment>
<evidence type="ECO:0000313" key="1">
    <source>
        <dbReference type="EMBL" id="KAK3794717.1"/>
    </source>
</evidence>
<dbReference type="AlphaFoldDB" id="A0AAE1E5F3"/>
<dbReference type="EMBL" id="JAWDGP010001095">
    <property type="protein sequence ID" value="KAK3794717.1"/>
    <property type="molecule type" value="Genomic_DNA"/>
</dbReference>
<organism evidence="1 2">
    <name type="scientific">Elysia crispata</name>
    <name type="common">lettuce slug</name>
    <dbReference type="NCBI Taxonomy" id="231223"/>
    <lineage>
        <taxon>Eukaryota</taxon>
        <taxon>Metazoa</taxon>
        <taxon>Spiralia</taxon>
        <taxon>Lophotrochozoa</taxon>
        <taxon>Mollusca</taxon>
        <taxon>Gastropoda</taxon>
        <taxon>Heterobranchia</taxon>
        <taxon>Euthyneura</taxon>
        <taxon>Panpulmonata</taxon>
        <taxon>Sacoglossa</taxon>
        <taxon>Placobranchoidea</taxon>
        <taxon>Plakobranchidae</taxon>
        <taxon>Elysia</taxon>
    </lineage>
</organism>
<gene>
    <name evidence="1" type="ORF">RRG08_014782</name>
</gene>